<sequence length="234" mass="26450">MLCAVKSCRTTSESGEIFEFPEEDSLKQQWLNACSLRSSDISPKHGLCHIHFKSDQIQIDPSSGRSKPSFGSVPSLFLEVDPDMELFYHNNDSHYNRVRKELEKDSSRLETITHLLTVNEKLQKKASLYLKKQTDLEMGKVRQFLDMAEQNAIADQLLKMNKRKPFQLKKANTIVDFGENGLVLKDSGVVFSPGDSQKLAFDASFKEVSNLLETVEAVKFASDILNKDIFGNAK</sequence>
<evidence type="ECO:0000256" key="1">
    <source>
        <dbReference type="ARBA" id="ARBA00022723"/>
    </source>
</evidence>
<evidence type="ECO:0000259" key="6">
    <source>
        <dbReference type="PROSITE" id="PS50950"/>
    </source>
</evidence>
<name>A0A9P0A5M3_BEMTA</name>
<keyword evidence="1" id="KW-0479">Metal-binding</keyword>
<gene>
    <name evidence="7" type="ORF">BEMITA_LOCUS4344</name>
</gene>
<dbReference type="InterPro" id="IPR006612">
    <property type="entry name" value="THAP_Znf"/>
</dbReference>
<dbReference type="GO" id="GO:0003677">
    <property type="term" value="F:DNA binding"/>
    <property type="evidence" value="ECO:0007669"/>
    <property type="project" value="UniProtKB-UniRule"/>
</dbReference>
<feature type="domain" description="THAP-type" evidence="6">
    <location>
        <begin position="1"/>
        <end position="77"/>
    </location>
</feature>
<dbReference type="Proteomes" id="UP001152759">
    <property type="component" value="Chromosome 2"/>
</dbReference>
<dbReference type="GO" id="GO:0008270">
    <property type="term" value="F:zinc ion binding"/>
    <property type="evidence" value="ECO:0007669"/>
    <property type="project" value="UniProtKB-KW"/>
</dbReference>
<organism evidence="7 8">
    <name type="scientific">Bemisia tabaci</name>
    <name type="common">Sweetpotato whitefly</name>
    <name type="synonym">Aleurodes tabaci</name>
    <dbReference type="NCBI Taxonomy" id="7038"/>
    <lineage>
        <taxon>Eukaryota</taxon>
        <taxon>Metazoa</taxon>
        <taxon>Ecdysozoa</taxon>
        <taxon>Arthropoda</taxon>
        <taxon>Hexapoda</taxon>
        <taxon>Insecta</taxon>
        <taxon>Pterygota</taxon>
        <taxon>Neoptera</taxon>
        <taxon>Paraneoptera</taxon>
        <taxon>Hemiptera</taxon>
        <taxon>Sternorrhyncha</taxon>
        <taxon>Aleyrodoidea</taxon>
        <taxon>Aleyrodidae</taxon>
        <taxon>Aleyrodinae</taxon>
        <taxon>Bemisia</taxon>
    </lineage>
</organism>
<proteinExistence type="predicted"/>
<evidence type="ECO:0000313" key="8">
    <source>
        <dbReference type="Proteomes" id="UP001152759"/>
    </source>
</evidence>
<dbReference type="InterPro" id="IPR038441">
    <property type="entry name" value="THAP_Znf_sf"/>
</dbReference>
<evidence type="ECO:0000256" key="2">
    <source>
        <dbReference type="ARBA" id="ARBA00022771"/>
    </source>
</evidence>
<keyword evidence="3" id="KW-0862">Zinc</keyword>
<evidence type="ECO:0000256" key="3">
    <source>
        <dbReference type="ARBA" id="ARBA00022833"/>
    </source>
</evidence>
<dbReference type="SMART" id="SM00980">
    <property type="entry name" value="THAP"/>
    <property type="match status" value="1"/>
</dbReference>
<keyword evidence="8" id="KW-1185">Reference proteome</keyword>
<dbReference type="OrthoDB" id="8117402at2759"/>
<keyword evidence="2 5" id="KW-0863">Zinc-finger</keyword>
<accession>A0A9P0A5M3</accession>
<dbReference type="AlphaFoldDB" id="A0A9P0A5M3"/>
<evidence type="ECO:0000256" key="5">
    <source>
        <dbReference type="PROSITE-ProRule" id="PRU00309"/>
    </source>
</evidence>
<dbReference type="Pfam" id="PF05485">
    <property type="entry name" value="THAP"/>
    <property type="match status" value="1"/>
</dbReference>
<dbReference type="EMBL" id="OU963863">
    <property type="protein sequence ID" value="CAH0385086.1"/>
    <property type="molecule type" value="Genomic_DNA"/>
</dbReference>
<dbReference type="Gene3D" id="6.20.210.20">
    <property type="entry name" value="THAP domain"/>
    <property type="match status" value="1"/>
</dbReference>
<evidence type="ECO:0000313" key="7">
    <source>
        <dbReference type="EMBL" id="CAH0385086.1"/>
    </source>
</evidence>
<keyword evidence="4 5" id="KW-0238">DNA-binding</keyword>
<reference evidence="7" key="1">
    <citation type="submission" date="2021-12" db="EMBL/GenBank/DDBJ databases">
        <authorList>
            <person name="King R."/>
        </authorList>
    </citation>
    <scope>NUCLEOTIDE SEQUENCE</scope>
</reference>
<dbReference type="PROSITE" id="PS50950">
    <property type="entry name" value="ZF_THAP"/>
    <property type="match status" value="1"/>
</dbReference>
<protein>
    <recommendedName>
        <fullName evidence="6">THAP-type domain-containing protein</fullName>
    </recommendedName>
</protein>
<dbReference type="SUPFAM" id="SSF57716">
    <property type="entry name" value="Glucocorticoid receptor-like (DNA-binding domain)"/>
    <property type="match status" value="1"/>
</dbReference>
<evidence type="ECO:0000256" key="4">
    <source>
        <dbReference type="ARBA" id="ARBA00023125"/>
    </source>
</evidence>